<dbReference type="Proteomes" id="UP000830671">
    <property type="component" value="Chromosome 3"/>
</dbReference>
<dbReference type="KEGG" id="clup:CLUP02_04772"/>
<reference evidence="2" key="1">
    <citation type="journal article" date="2021" name="Mol. Plant Microbe Interact.">
        <title>Complete Genome Sequence of the Plant-Pathogenic Fungus Colletotrichum lupini.</title>
        <authorList>
            <person name="Baroncelli R."/>
            <person name="Pensec F."/>
            <person name="Da Lio D."/>
            <person name="Boufleur T."/>
            <person name="Vicente I."/>
            <person name="Sarrocco S."/>
            <person name="Picot A."/>
            <person name="Baraldi E."/>
            <person name="Sukno S."/>
            <person name="Thon M."/>
            <person name="Le Floch G."/>
        </authorList>
    </citation>
    <scope>NUCLEOTIDE SEQUENCE</scope>
    <source>
        <strain evidence="2">IMI 504893</strain>
    </source>
</reference>
<protein>
    <submittedName>
        <fullName evidence="2">Uncharacterized protein</fullName>
    </submittedName>
</protein>
<evidence type="ECO:0000313" key="3">
    <source>
        <dbReference type="Proteomes" id="UP000830671"/>
    </source>
</evidence>
<sequence>MNPVLISTKIPFSNAIHSLCFLEYSSFAPLCTASHCLRSQLRRVVLRPSGRAPLRSGSQPAPAICFMARWPSGLRRQLQVKSDPAGVETRASSNLVLVIILLFRDGLVGFCPMKVWSSRTTVHGDEMGGFVMRMAPTLNRDENAMHAQRGKAAIHDAFLGYIECCLGVLTYDRGRNERHLARTGCPFNTICPEPIACVITPLLLYVKKIWRAPSSKLCIHLGALARRTANSRPSLFLVLDLVFVSGLHFQPEREHDREDDAASRFPDTPSLALSLGEGDLGRPAAALESLASAEEAGVRLKWYFFLFFFFPISAPPRAPKSQKIALQSREDADVGLLTLYENLELLCIVSGTTTELQHAFIGFEARVDPPLTPRRDGEDAIQQPSQGPVDLSHRRDVDYVVLRSDLKSSLREARKKPDHDTSRRFLGHRPRIGGLPPTFRLALCTQKHNGYNVPFSQRQHYALDMGISSHASSSFRWLYEETKQRRIVTESHPPRKACKPALNNLKPLKLGHTAFLTTIHAPSFITTWNQFRELPVVPEWPFYSSHALPFPPMSAVLNSSNPGSLISFNHLIRSSNLILSTPPKTRWREDDHIKKDQTYRPPLAEEKKKSE</sequence>
<accession>A0A9Q8SLG4</accession>
<keyword evidence="3" id="KW-1185">Reference proteome</keyword>
<feature type="compositionally biased region" description="Basic and acidic residues" evidence="1">
    <location>
        <begin position="410"/>
        <end position="423"/>
    </location>
</feature>
<feature type="region of interest" description="Disordered" evidence="1">
    <location>
        <begin position="410"/>
        <end position="429"/>
    </location>
</feature>
<proteinExistence type="predicted"/>
<gene>
    <name evidence="2" type="ORF">CLUP02_04772</name>
</gene>
<feature type="region of interest" description="Disordered" evidence="1">
    <location>
        <begin position="370"/>
        <end position="391"/>
    </location>
</feature>
<evidence type="ECO:0000256" key="1">
    <source>
        <dbReference type="SAM" id="MobiDB-lite"/>
    </source>
</evidence>
<dbReference type="RefSeq" id="XP_049140926.1">
    <property type="nucleotide sequence ID" value="XM_049283783.1"/>
</dbReference>
<dbReference type="AlphaFoldDB" id="A0A9Q8SLG4"/>
<organism evidence="2 3">
    <name type="scientific">Colletotrichum lupini</name>
    <dbReference type="NCBI Taxonomy" id="145971"/>
    <lineage>
        <taxon>Eukaryota</taxon>
        <taxon>Fungi</taxon>
        <taxon>Dikarya</taxon>
        <taxon>Ascomycota</taxon>
        <taxon>Pezizomycotina</taxon>
        <taxon>Sordariomycetes</taxon>
        <taxon>Hypocreomycetidae</taxon>
        <taxon>Glomerellales</taxon>
        <taxon>Glomerellaceae</taxon>
        <taxon>Colletotrichum</taxon>
        <taxon>Colletotrichum acutatum species complex</taxon>
    </lineage>
</organism>
<dbReference type="EMBL" id="CP019475">
    <property type="protein sequence ID" value="UQC79293.1"/>
    <property type="molecule type" value="Genomic_DNA"/>
</dbReference>
<evidence type="ECO:0000313" key="2">
    <source>
        <dbReference type="EMBL" id="UQC79293.1"/>
    </source>
</evidence>
<name>A0A9Q8SLG4_9PEZI</name>
<feature type="region of interest" description="Disordered" evidence="1">
    <location>
        <begin position="588"/>
        <end position="611"/>
    </location>
</feature>
<dbReference type="GeneID" id="73338793"/>